<keyword evidence="9 10" id="KW-0472">Membrane</keyword>
<keyword evidence="7 10" id="KW-0812">Transmembrane</keyword>
<keyword evidence="4" id="KW-1003">Cell membrane</keyword>
<dbReference type="NCBIfam" id="TIGR01710">
    <property type="entry name" value="typeII_sec_gspG"/>
    <property type="match status" value="1"/>
</dbReference>
<reference evidence="12" key="1">
    <citation type="submission" date="2020-01" db="EMBL/GenBank/DDBJ databases">
        <authorList>
            <person name="Meier V. D."/>
            <person name="Meier V D."/>
        </authorList>
    </citation>
    <scope>NUCLEOTIDE SEQUENCE</scope>
    <source>
        <strain evidence="12">HLG_WM_MAG_01</strain>
    </source>
</reference>
<dbReference type="InterPro" id="IPR013545">
    <property type="entry name" value="T2SS_protein-GspG_C"/>
</dbReference>
<dbReference type="AlphaFoldDB" id="A0A6S6U8K8"/>
<evidence type="ECO:0000259" key="11">
    <source>
        <dbReference type="Pfam" id="PF08334"/>
    </source>
</evidence>
<evidence type="ECO:0000256" key="8">
    <source>
        <dbReference type="ARBA" id="ARBA00022989"/>
    </source>
</evidence>
<dbReference type="PRINTS" id="PR00813">
    <property type="entry name" value="BCTERIALGSPG"/>
</dbReference>
<evidence type="ECO:0000256" key="5">
    <source>
        <dbReference type="ARBA" id="ARBA00022481"/>
    </source>
</evidence>
<evidence type="ECO:0000313" key="12">
    <source>
        <dbReference type="EMBL" id="CAA6828018.1"/>
    </source>
</evidence>
<dbReference type="Gene3D" id="3.30.700.10">
    <property type="entry name" value="Glycoprotein, Type 4 Pilin"/>
    <property type="match status" value="1"/>
</dbReference>
<keyword evidence="5" id="KW-0488">Methylation</keyword>
<dbReference type="NCBIfam" id="TIGR02532">
    <property type="entry name" value="IV_pilin_GFxxxE"/>
    <property type="match status" value="1"/>
</dbReference>
<evidence type="ECO:0000256" key="4">
    <source>
        <dbReference type="ARBA" id="ARBA00022475"/>
    </source>
</evidence>
<evidence type="ECO:0000256" key="3">
    <source>
        <dbReference type="ARBA" id="ARBA00020042"/>
    </source>
</evidence>
<comment type="similarity">
    <text evidence="2">Belongs to the GSP G family.</text>
</comment>
<organism evidence="12">
    <name type="scientific">uncultured Sulfurovum sp</name>
    <dbReference type="NCBI Taxonomy" id="269237"/>
    <lineage>
        <taxon>Bacteria</taxon>
        <taxon>Pseudomonadati</taxon>
        <taxon>Campylobacterota</taxon>
        <taxon>Epsilonproteobacteria</taxon>
        <taxon>Campylobacterales</taxon>
        <taxon>Sulfurovaceae</taxon>
        <taxon>Sulfurovum</taxon>
        <taxon>environmental samples</taxon>
    </lineage>
</organism>
<evidence type="ECO:0000256" key="2">
    <source>
        <dbReference type="ARBA" id="ARBA00009984"/>
    </source>
</evidence>
<keyword evidence="8 10" id="KW-1133">Transmembrane helix</keyword>
<protein>
    <recommendedName>
        <fullName evidence="3">Type II secretion system core protein G</fullName>
    </recommendedName>
</protein>
<evidence type="ECO:0000256" key="7">
    <source>
        <dbReference type="ARBA" id="ARBA00022692"/>
    </source>
</evidence>
<dbReference type="SUPFAM" id="SSF54523">
    <property type="entry name" value="Pili subunits"/>
    <property type="match status" value="1"/>
</dbReference>
<dbReference type="Pfam" id="PF08334">
    <property type="entry name" value="T2SSG"/>
    <property type="match status" value="1"/>
</dbReference>
<sequence length="143" mass="16187">MTHTNTLRSGFSLIELLIVIVILGGLMAVVAPGLMDSQKKATRNTMCLKMNDLKKRFDMFALDNGMYPDTEEGFQALMSNPDSDKYPGYPVKPYLKKIPKDAWKKPFVYIKKGSDLEIISYAADRRDGGEEWDKDILLSDCNK</sequence>
<evidence type="ECO:0000256" key="10">
    <source>
        <dbReference type="SAM" id="Phobius"/>
    </source>
</evidence>
<feature type="transmembrane region" description="Helical" evidence="10">
    <location>
        <begin position="12"/>
        <end position="34"/>
    </location>
</feature>
<dbReference type="GO" id="GO:0005886">
    <property type="term" value="C:plasma membrane"/>
    <property type="evidence" value="ECO:0007669"/>
    <property type="project" value="UniProtKB-SubCell"/>
</dbReference>
<dbReference type="PROSITE" id="PS00409">
    <property type="entry name" value="PROKAR_NTER_METHYL"/>
    <property type="match status" value="1"/>
</dbReference>
<name>A0A6S6U8K8_9BACT</name>
<keyword evidence="6" id="KW-0997">Cell inner membrane</keyword>
<dbReference type="InterPro" id="IPR010054">
    <property type="entry name" value="Type2_sec_GspG"/>
</dbReference>
<dbReference type="Pfam" id="PF07963">
    <property type="entry name" value="N_methyl"/>
    <property type="match status" value="1"/>
</dbReference>
<evidence type="ECO:0000256" key="1">
    <source>
        <dbReference type="ARBA" id="ARBA00004377"/>
    </source>
</evidence>
<comment type="subcellular location">
    <subcellularLocation>
        <location evidence="1">Cell inner membrane</location>
        <topology evidence="1">Single-pass membrane protein</topology>
    </subcellularLocation>
</comment>
<feature type="domain" description="Type II secretion system protein GspG C-terminal" evidence="11">
    <location>
        <begin position="34"/>
        <end position="136"/>
    </location>
</feature>
<dbReference type="InterPro" id="IPR045584">
    <property type="entry name" value="Pilin-like"/>
</dbReference>
<gene>
    <name evidence="12" type="ORF">HELGO_WM9656</name>
</gene>
<dbReference type="InterPro" id="IPR012902">
    <property type="entry name" value="N_methyl_site"/>
</dbReference>
<dbReference type="EMBL" id="CACVAS010000168">
    <property type="protein sequence ID" value="CAA6828018.1"/>
    <property type="molecule type" value="Genomic_DNA"/>
</dbReference>
<accession>A0A6S6U8K8</accession>
<dbReference type="InterPro" id="IPR000983">
    <property type="entry name" value="Bac_GSPG_pilin"/>
</dbReference>
<dbReference type="GO" id="GO:0015628">
    <property type="term" value="P:protein secretion by the type II secretion system"/>
    <property type="evidence" value="ECO:0007669"/>
    <property type="project" value="InterPro"/>
</dbReference>
<evidence type="ECO:0000256" key="6">
    <source>
        <dbReference type="ARBA" id="ARBA00022519"/>
    </source>
</evidence>
<evidence type="ECO:0000256" key="9">
    <source>
        <dbReference type="ARBA" id="ARBA00023136"/>
    </source>
</evidence>
<proteinExistence type="inferred from homology"/>
<dbReference type="GO" id="GO:0015627">
    <property type="term" value="C:type II protein secretion system complex"/>
    <property type="evidence" value="ECO:0007669"/>
    <property type="project" value="InterPro"/>
</dbReference>